<dbReference type="STRING" id="716816.BST96_18190"/>
<evidence type="ECO:0000256" key="1">
    <source>
        <dbReference type="SAM" id="Phobius"/>
    </source>
</evidence>
<gene>
    <name evidence="2" type="ORF">BST96_18190</name>
</gene>
<reference evidence="2 3" key="1">
    <citation type="submission" date="2016-11" db="EMBL/GenBank/DDBJ databases">
        <title>Trade-off between light-utilization and light-protection in marine flavobacteria.</title>
        <authorList>
            <person name="Kumagai Y."/>
        </authorList>
    </citation>
    <scope>NUCLEOTIDE SEQUENCE [LARGE SCALE GENOMIC DNA]</scope>
    <source>
        <strain evidence="2 3">NBRC 107125</strain>
    </source>
</reference>
<feature type="transmembrane region" description="Helical" evidence="1">
    <location>
        <begin position="30"/>
        <end position="54"/>
    </location>
</feature>
<evidence type="ECO:0000313" key="3">
    <source>
        <dbReference type="Proteomes" id="UP000193450"/>
    </source>
</evidence>
<keyword evidence="1" id="KW-1133">Transmembrane helix</keyword>
<keyword evidence="3" id="KW-1185">Reference proteome</keyword>
<dbReference type="AlphaFoldDB" id="A0A1X9NHI2"/>
<protein>
    <submittedName>
        <fullName evidence="2">Uncharacterized protein</fullName>
    </submittedName>
</protein>
<dbReference type="EMBL" id="CP019343">
    <property type="protein sequence ID" value="ARN75862.1"/>
    <property type="molecule type" value="Genomic_DNA"/>
</dbReference>
<sequence length="174" mass="20248">MADDKDDTEAQEVTLEDKIEMVRRKSFTQLWVGIVFMPVLLIVFVAGLITLASAHKTTSTMTAKKPENRVELFAKKIVSVKSRAEGQYGKYLSKMDDESIFTVNKKFEILYELSMESEEQYTEFLEAYQAMVYGAASRTRGSGEWFYYYEQKINRFVNAAKGREQTMKQYFERD</sequence>
<keyword evidence="1" id="KW-0472">Membrane</keyword>
<keyword evidence="1" id="KW-0812">Transmembrane</keyword>
<dbReference type="OrthoDB" id="9842029at2"/>
<name>A0A1X9NHI2_9GAMM</name>
<dbReference type="RefSeq" id="WP_085760055.1">
    <property type="nucleotide sequence ID" value="NZ_CP019343.1"/>
</dbReference>
<proteinExistence type="predicted"/>
<organism evidence="2 3">
    <name type="scientific">Oceanicoccus sagamiensis</name>
    <dbReference type="NCBI Taxonomy" id="716816"/>
    <lineage>
        <taxon>Bacteria</taxon>
        <taxon>Pseudomonadati</taxon>
        <taxon>Pseudomonadota</taxon>
        <taxon>Gammaproteobacteria</taxon>
        <taxon>Cellvibrionales</taxon>
        <taxon>Spongiibacteraceae</taxon>
        <taxon>Oceanicoccus</taxon>
    </lineage>
</organism>
<dbReference type="Proteomes" id="UP000193450">
    <property type="component" value="Chromosome"/>
</dbReference>
<dbReference type="KEGG" id="osg:BST96_18190"/>
<evidence type="ECO:0000313" key="2">
    <source>
        <dbReference type="EMBL" id="ARN75862.1"/>
    </source>
</evidence>
<accession>A0A1X9NHI2</accession>